<dbReference type="AlphaFoldDB" id="A0A812W2G7"/>
<dbReference type="InterPro" id="IPR001129">
    <property type="entry name" value="Membr-assoc_MAPEG"/>
</dbReference>
<evidence type="ECO:0000256" key="1">
    <source>
        <dbReference type="ARBA" id="ARBA00004370"/>
    </source>
</evidence>
<evidence type="ECO:0000256" key="4">
    <source>
        <dbReference type="ARBA" id="ARBA00023136"/>
    </source>
</evidence>
<feature type="transmembrane region" description="Helical" evidence="5">
    <location>
        <begin position="21"/>
        <end position="44"/>
    </location>
</feature>
<feature type="transmembrane region" description="Helical" evidence="5">
    <location>
        <begin position="144"/>
        <end position="165"/>
    </location>
</feature>
<proteinExistence type="predicted"/>
<comment type="subcellular location">
    <subcellularLocation>
        <location evidence="1">Membrane</location>
    </subcellularLocation>
</comment>
<evidence type="ECO:0000313" key="6">
    <source>
        <dbReference type="EMBL" id="CAE7655463.1"/>
    </source>
</evidence>
<evidence type="ECO:0000256" key="3">
    <source>
        <dbReference type="ARBA" id="ARBA00022989"/>
    </source>
</evidence>
<evidence type="ECO:0000313" key="7">
    <source>
        <dbReference type="Proteomes" id="UP000649617"/>
    </source>
</evidence>
<evidence type="ECO:0000256" key="2">
    <source>
        <dbReference type="ARBA" id="ARBA00022692"/>
    </source>
</evidence>
<dbReference type="OrthoDB" id="411145at2759"/>
<reference evidence="6" key="1">
    <citation type="submission" date="2021-02" db="EMBL/GenBank/DDBJ databases">
        <authorList>
            <person name="Dougan E. K."/>
            <person name="Rhodes N."/>
            <person name="Thang M."/>
            <person name="Chan C."/>
        </authorList>
    </citation>
    <scope>NUCLEOTIDE SEQUENCE</scope>
</reference>
<keyword evidence="2 5" id="KW-0812">Transmembrane</keyword>
<dbReference type="Proteomes" id="UP000649617">
    <property type="component" value="Unassembled WGS sequence"/>
</dbReference>
<dbReference type="Pfam" id="PF01124">
    <property type="entry name" value="MAPEG"/>
    <property type="match status" value="1"/>
</dbReference>
<feature type="transmembrane region" description="Helical" evidence="5">
    <location>
        <begin position="56"/>
        <end position="78"/>
    </location>
</feature>
<comment type="caution">
    <text evidence="6">The sequence shown here is derived from an EMBL/GenBank/DDBJ whole genome shotgun (WGS) entry which is preliminary data.</text>
</comment>
<keyword evidence="4 5" id="KW-0472">Membrane</keyword>
<dbReference type="GO" id="GO:0016020">
    <property type="term" value="C:membrane"/>
    <property type="evidence" value="ECO:0007669"/>
    <property type="project" value="UniProtKB-SubCell"/>
</dbReference>
<protein>
    <submittedName>
        <fullName evidence="6">Uncharacterized protein</fullName>
    </submittedName>
</protein>
<dbReference type="InterPro" id="IPR023352">
    <property type="entry name" value="MAPEG-like_dom_sf"/>
</dbReference>
<keyword evidence="3 5" id="KW-1133">Transmembrane helix</keyword>
<gene>
    <name evidence="6" type="ORF">SPIL2461_LOCUS17600</name>
</gene>
<name>A0A812W2G7_SYMPI</name>
<dbReference type="SUPFAM" id="SSF161084">
    <property type="entry name" value="MAPEG domain-like"/>
    <property type="match status" value="1"/>
</dbReference>
<accession>A0A812W2G7</accession>
<organism evidence="6 7">
    <name type="scientific">Symbiodinium pilosum</name>
    <name type="common">Dinoflagellate</name>
    <dbReference type="NCBI Taxonomy" id="2952"/>
    <lineage>
        <taxon>Eukaryota</taxon>
        <taxon>Sar</taxon>
        <taxon>Alveolata</taxon>
        <taxon>Dinophyceae</taxon>
        <taxon>Suessiales</taxon>
        <taxon>Symbiodiniaceae</taxon>
        <taxon>Symbiodinium</taxon>
    </lineage>
</organism>
<sequence length="208" mass="22437">MSRPDPAKSDYAKMGMQQSNFFIVAPVFQLVFSLPGIIGAIVAVKQNSFVQERVNTIASMSFGPLYLAVIFMKAGLIFMQASLGNARRDSGVNVPDQHAYKVVGGNADGSLVLMDDTEPFGRFNRAQRAVQNHMEQVFPMVLEFLLGGYVFPWTTAALASGWAALRCYGALLYAGDRQARVKGNIPATLCTGSLGGLVVTIGIFACMK</sequence>
<feature type="transmembrane region" description="Helical" evidence="5">
    <location>
        <begin position="185"/>
        <end position="207"/>
    </location>
</feature>
<dbReference type="EMBL" id="CAJNIZ010043250">
    <property type="protein sequence ID" value="CAE7655463.1"/>
    <property type="molecule type" value="Genomic_DNA"/>
</dbReference>
<dbReference type="Gene3D" id="1.20.120.550">
    <property type="entry name" value="Membrane associated eicosanoid/glutathione metabolism-like domain"/>
    <property type="match status" value="1"/>
</dbReference>
<keyword evidence="7" id="KW-1185">Reference proteome</keyword>
<evidence type="ECO:0000256" key="5">
    <source>
        <dbReference type="SAM" id="Phobius"/>
    </source>
</evidence>